<dbReference type="Proteomes" id="UP000230363">
    <property type="component" value="Unassembled WGS sequence"/>
</dbReference>
<protein>
    <submittedName>
        <fullName evidence="2">Uncharacterized protein</fullName>
    </submittedName>
</protein>
<keyword evidence="1" id="KW-0472">Membrane</keyword>
<feature type="transmembrane region" description="Helical" evidence="1">
    <location>
        <begin position="14"/>
        <end position="35"/>
    </location>
</feature>
<organism evidence="2 3">
    <name type="scientific">Candidatus Wolfebacteria bacterium CG_4_10_14_0_8_um_filter_37_11</name>
    <dbReference type="NCBI Taxonomy" id="1975062"/>
    <lineage>
        <taxon>Bacteria</taxon>
        <taxon>Candidatus Wolfeibacteriota</taxon>
    </lineage>
</organism>
<gene>
    <name evidence="2" type="ORF">COY96_00135</name>
</gene>
<proteinExistence type="predicted"/>
<name>A0A2M7Q9V2_9BACT</name>
<dbReference type="AlphaFoldDB" id="A0A2M7Q9V2"/>
<accession>A0A2M7Q9V2</accession>
<keyword evidence="1" id="KW-0812">Transmembrane</keyword>
<reference evidence="3" key="1">
    <citation type="submission" date="2017-09" db="EMBL/GenBank/DDBJ databases">
        <title>Depth-based differentiation of microbial function through sediment-hosted aquifers and enrichment of novel symbionts in the deep terrestrial subsurface.</title>
        <authorList>
            <person name="Probst A.J."/>
            <person name="Ladd B."/>
            <person name="Jarett J.K."/>
            <person name="Geller-Mcgrath D.E."/>
            <person name="Sieber C.M.K."/>
            <person name="Emerson J.B."/>
            <person name="Anantharaman K."/>
            <person name="Thomas B.C."/>
            <person name="Malmstrom R."/>
            <person name="Stieglmeier M."/>
            <person name="Klingl A."/>
            <person name="Woyke T."/>
            <person name="Ryan C.M."/>
            <person name="Banfield J.F."/>
        </authorList>
    </citation>
    <scope>NUCLEOTIDE SEQUENCE [LARGE SCALE GENOMIC DNA]</scope>
</reference>
<sequence>MEIVKNIKNKKREAIFIVSGSILLIAVISFIIYAMQFLIIKTNVAFDGDKIEESKISRINFDGLKKIGIIK</sequence>
<evidence type="ECO:0000313" key="2">
    <source>
        <dbReference type="EMBL" id="PIY59744.1"/>
    </source>
</evidence>
<evidence type="ECO:0000313" key="3">
    <source>
        <dbReference type="Proteomes" id="UP000230363"/>
    </source>
</evidence>
<evidence type="ECO:0000256" key="1">
    <source>
        <dbReference type="SAM" id="Phobius"/>
    </source>
</evidence>
<dbReference type="EMBL" id="PFKZ01000004">
    <property type="protein sequence ID" value="PIY59744.1"/>
    <property type="molecule type" value="Genomic_DNA"/>
</dbReference>
<keyword evidence="1" id="KW-1133">Transmembrane helix</keyword>
<comment type="caution">
    <text evidence="2">The sequence shown here is derived from an EMBL/GenBank/DDBJ whole genome shotgun (WGS) entry which is preliminary data.</text>
</comment>